<evidence type="ECO:0000313" key="2">
    <source>
        <dbReference type="EMBL" id="BAU47524.1"/>
    </source>
</evidence>
<keyword evidence="1" id="KW-0812">Transmembrane</keyword>
<gene>
    <name evidence="2" type="ORF">SVA_0945</name>
</gene>
<evidence type="ECO:0000313" key="3">
    <source>
        <dbReference type="Proteomes" id="UP000218899"/>
    </source>
</evidence>
<organism evidence="2 3">
    <name type="scientific">Sulfurifustis variabilis</name>
    <dbReference type="NCBI Taxonomy" id="1675686"/>
    <lineage>
        <taxon>Bacteria</taxon>
        <taxon>Pseudomonadati</taxon>
        <taxon>Pseudomonadota</taxon>
        <taxon>Gammaproteobacteria</taxon>
        <taxon>Acidiferrobacterales</taxon>
        <taxon>Acidiferrobacteraceae</taxon>
        <taxon>Sulfurifustis</taxon>
    </lineage>
</organism>
<reference evidence="2 3" key="1">
    <citation type="submission" date="2015-08" db="EMBL/GenBank/DDBJ databases">
        <title>Complete genome sequence of Sulfurifustis variabilis.</title>
        <authorList>
            <person name="Miura A."/>
            <person name="Kojima H."/>
            <person name="Fukui M."/>
        </authorList>
    </citation>
    <scope>NUCLEOTIDE SEQUENCE [LARGE SCALE GENOMIC DNA]</scope>
    <source>
        <strain evidence="3">skN76</strain>
    </source>
</reference>
<dbReference type="KEGG" id="sva:SVA_0945"/>
<feature type="transmembrane region" description="Helical" evidence="1">
    <location>
        <begin position="76"/>
        <end position="95"/>
    </location>
</feature>
<evidence type="ECO:0000256" key="1">
    <source>
        <dbReference type="SAM" id="Phobius"/>
    </source>
</evidence>
<keyword evidence="1" id="KW-0472">Membrane</keyword>
<dbReference type="AlphaFoldDB" id="A0A1B4V807"/>
<proteinExistence type="predicted"/>
<dbReference type="EMBL" id="AP014936">
    <property type="protein sequence ID" value="BAU47524.1"/>
    <property type="molecule type" value="Genomic_DNA"/>
</dbReference>
<sequence length="184" mass="20189">MPGADAPPRGTEAHARSANRGIYYIGKQTPEIGNSSPWTSSELRLSGCRVSCLLRTATGEGATPEQTAELRDVERMLAFSFVLLGGLPVVARFTLRRFQRRIGTDGRRLFVRHPDGGQVSFAPKQVVYSDRQIAYRDQVVTVQTGNRQPLYADGPISPRCCVAQRSSRRSACFGISSRTGKRGC</sequence>
<dbReference type="RefSeq" id="WP_096459467.1">
    <property type="nucleotide sequence ID" value="NZ_AP014936.1"/>
</dbReference>
<keyword evidence="1" id="KW-1133">Transmembrane helix</keyword>
<keyword evidence="3" id="KW-1185">Reference proteome</keyword>
<name>A0A1B4V807_9GAMM</name>
<dbReference type="Proteomes" id="UP000218899">
    <property type="component" value="Chromosome"/>
</dbReference>
<protein>
    <submittedName>
        <fullName evidence="2">Uncharacterized protein</fullName>
    </submittedName>
</protein>
<accession>A0A1B4V807</accession>